<accession>A0AAW1PWY2</accession>
<dbReference type="PANTHER" id="PTHR45586:SF1">
    <property type="entry name" value="LIPOPOLYSACCHARIDE ASSEMBLY PROTEIN B"/>
    <property type="match status" value="1"/>
</dbReference>
<keyword evidence="1" id="KW-0677">Repeat</keyword>
<reference evidence="5 6" key="1">
    <citation type="journal article" date="2024" name="Nat. Commun.">
        <title>Phylogenomics reveals the evolutionary origins of lichenization in chlorophyte algae.</title>
        <authorList>
            <person name="Puginier C."/>
            <person name="Libourel C."/>
            <person name="Otte J."/>
            <person name="Skaloud P."/>
            <person name="Haon M."/>
            <person name="Grisel S."/>
            <person name="Petersen M."/>
            <person name="Berrin J.G."/>
            <person name="Delaux P.M."/>
            <person name="Dal Grande F."/>
            <person name="Keller J."/>
        </authorList>
    </citation>
    <scope>NUCLEOTIDE SEQUENCE [LARGE SCALE GENOMIC DNA]</scope>
    <source>
        <strain evidence="5 6">SAG 2043</strain>
    </source>
</reference>
<dbReference type="AlphaFoldDB" id="A0AAW1PWY2"/>
<proteinExistence type="predicted"/>
<feature type="region of interest" description="Disordered" evidence="4">
    <location>
        <begin position="1"/>
        <end position="59"/>
    </location>
</feature>
<organism evidence="5 6">
    <name type="scientific">[Myrmecia] bisecta</name>
    <dbReference type="NCBI Taxonomy" id="41462"/>
    <lineage>
        <taxon>Eukaryota</taxon>
        <taxon>Viridiplantae</taxon>
        <taxon>Chlorophyta</taxon>
        <taxon>core chlorophytes</taxon>
        <taxon>Trebouxiophyceae</taxon>
        <taxon>Trebouxiales</taxon>
        <taxon>Trebouxiaceae</taxon>
        <taxon>Myrmecia</taxon>
    </lineage>
</organism>
<dbReference type="InterPro" id="IPR011990">
    <property type="entry name" value="TPR-like_helical_dom_sf"/>
</dbReference>
<evidence type="ECO:0000313" key="5">
    <source>
        <dbReference type="EMBL" id="KAK9812932.1"/>
    </source>
</evidence>
<comment type="caution">
    <text evidence="5">The sequence shown here is derived from an EMBL/GenBank/DDBJ whole genome shotgun (WGS) entry which is preliminary data.</text>
</comment>
<dbReference type="PANTHER" id="PTHR45586">
    <property type="entry name" value="TPR REPEAT-CONTAINING PROTEIN PA4667"/>
    <property type="match status" value="1"/>
</dbReference>
<protein>
    <submittedName>
        <fullName evidence="5">Uncharacterized protein</fullName>
    </submittedName>
</protein>
<feature type="compositionally biased region" description="Basic and acidic residues" evidence="4">
    <location>
        <begin position="46"/>
        <end position="59"/>
    </location>
</feature>
<sequence>MSRTPSTYTTDGPVSSQPPHPPVPASSQAATQTQPHASATPDELPEDLKKGLPHTGKEVNEFSSNCDALARLSLHSNASRPAEWEAFAVVVEPYMLRAQEAEAKKFFKAAAKIYEQILKLMPNHKACLLRLISLWQTVQRPEVAADLARQAVGFYPNDAALHQRLGDCLRESGQNAEALQAYDMALQVAKQHPCAGVDEDTLQACMANVLYAMGDQYQNAAAAVVMSILERDQGHWEALYQYARIAMDRNLTADAISVFVRLLARRPDHTGVRLQLAQCLERPDGMQLLYGELSQGSEGHAALAFLATAVKDHGAVESAIALYRRAYQEQPTSPSYALNLMHTLELEQAYNEGLDIVAAFCKTTRVQLGGGLDLQKVAPELEGLPQLTGSIPFAWLDSEPWDPPGADEDGEASCHAERLASHAAAACSASKQPPEETAVEQVDYNAAQLDTLALLFTAVKLLYVGGALARCARLVELVDAARRASRRPLHTTLIRNEAAYFGCVSQLLQDLPPPHQPQLDTPMALYLCGDSHSLSGAWHIAHLRTETRVLVPLLVTGCKLWHLRKEGRFYPKMAFLNTMESLPDGAQVIFMFGEIDCREGLLLAVDKLKYSSIEEAMDVLVHIYCQLLLDLVQRRRFEVFVHPVPPVLNETRHVVKPFNEVLQAKITEISEQAAARGRIHWLDDFDDLLTPDGCKLNPKLQFDGTHMSPYYVNYLNRALTRVI</sequence>
<dbReference type="InterPro" id="IPR019734">
    <property type="entry name" value="TPR_rpt"/>
</dbReference>
<dbReference type="Gene3D" id="1.25.40.10">
    <property type="entry name" value="Tetratricopeptide repeat domain"/>
    <property type="match status" value="3"/>
</dbReference>
<dbReference type="PROSITE" id="PS50005">
    <property type="entry name" value="TPR"/>
    <property type="match status" value="1"/>
</dbReference>
<dbReference type="InterPro" id="IPR051012">
    <property type="entry name" value="CellSynth/LPSAsmb/PSIAsmb"/>
</dbReference>
<gene>
    <name evidence="5" type="ORF">WJX72_005941</name>
</gene>
<dbReference type="SUPFAM" id="SSF52266">
    <property type="entry name" value="SGNH hydrolase"/>
    <property type="match status" value="1"/>
</dbReference>
<keyword evidence="6" id="KW-1185">Reference proteome</keyword>
<dbReference type="EMBL" id="JALJOR010000008">
    <property type="protein sequence ID" value="KAK9812932.1"/>
    <property type="molecule type" value="Genomic_DNA"/>
</dbReference>
<dbReference type="SMART" id="SM00028">
    <property type="entry name" value="TPR"/>
    <property type="match status" value="4"/>
</dbReference>
<keyword evidence="2 3" id="KW-0802">TPR repeat</keyword>
<feature type="repeat" description="TPR" evidence="3">
    <location>
        <begin position="159"/>
        <end position="192"/>
    </location>
</feature>
<evidence type="ECO:0000313" key="6">
    <source>
        <dbReference type="Proteomes" id="UP001489004"/>
    </source>
</evidence>
<dbReference type="Proteomes" id="UP001489004">
    <property type="component" value="Unassembled WGS sequence"/>
</dbReference>
<evidence type="ECO:0000256" key="3">
    <source>
        <dbReference type="PROSITE-ProRule" id="PRU00339"/>
    </source>
</evidence>
<evidence type="ECO:0000256" key="1">
    <source>
        <dbReference type="ARBA" id="ARBA00022737"/>
    </source>
</evidence>
<dbReference type="SUPFAM" id="SSF48452">
    <property type="entry name" value="TPR-like"/>
    <property type="match status" value="1"/>
</dbReference>
<feature type="compositionally biased region" description="Polar residues" evidence="4">
    <location>
        <begin position="1"/>
        <end position="12"/>
    </location>
</feature>
<evidence type="ECO:0000256" key="2">
    <source>
        <dbReference type="ARBA" id="ARBA00022803"/>
    </source>
</evidence>
<evidence type="ECO:0000256" key="4">
    <source>
        <dbReference type="SAM" id="MobiDB-lite"/>
    </source>
</evidence>
<name>A0AAW1PWY2_9CHLO</name>
<dbReference type="Pfam" id="PF13432">
    <property type="entry name" value="TPR_16"/>
    <property type="match status" value="2"/>
</dbReference>